<dbReference type="Pfam" id="PF00271">
    <property type="entry name" value="Helicase_C"/>
    <property type="match status" value="1"/>
</dbReference>
<comment type="caution">
    <text evidence="7">The sequence shown here is derived from an EMBL/GenBank/DDBJ whole genome shotgun (WGS) entry which is preliminary data.</text>
</comment>
<dbReference type="Proteomes" id="UP001276564">
    <property type="component" value="Unassembled WGS sequence"/>
</dbReference>
<reference evidence="7 8" key="1">
    <citation type="submission" date="2023-08" db="EMBL/GenBank/DDBJ databases">
        <title>Implementing the SeqCode for naming new Mesorhizobium species isolated from Vachellia karroo root nodules.</title>
        <authorList>
            <person name="Van Lill M."/>
        </authorList>
    </citation>
    <scope>NUCLEOTIDE SEQUENCE [LARGE SCALE GENOMIC DNA]</scope>
    <source>
        <strain evidence="7 8">VK4B</strain>
    </source>
</reference>
<organism evidence="7 8">
    <name type="scientific">Mesorhizobium abyssinicae</name>
    <dbReference type="NCBI Taxonomy" id="1209958"/>
    <lineage>
        <taxon>Bacteria</taxon>
        <taxon>Pseudomonadati</taxon>
        <taxon>Pseudomonadota</taxon>
        <taxon>Alphaproteobacteria</taxon>
        <taxon>Hyphomicrobiales</taxon>
        <taxon>Phyllobacteriaceae</taxon>
        <taxon>Mesorhizobium</taxon>
    </lineage>
</organism>
<dbReference type="Gene3D" id="3.40.50.300">
    <property type="entry name" value="P-loop containing nucleotide triphosphate hydrolases"/>
    <property type="match status" value="2"/>
</dbReference>
<proteinExistence type="predicted"/>
<dbReference type="Pfam" id="PF00270">
    <property type="entry name" value="DEAD"/>
    <property type="match status" value="1"/>
</dbReference>
<dbReference type="PROSITE" id="PS51192">
    <property type="entry name" value="HELICASE_ATP_BIND_1"/>
    <property type="match status" value="1"/>
</dbReference>
<protein>
    <submittedName>
        <fullName evidence="7">DEAD/DEAH box helicase</fullName>
    </submittedName>
</protein>
<evidence type="ECO:0000256" key="2">
    <source>
        <dbReference type="ARBA" id="ARBA00022801"/>
    </source>
</evidence>
<evidence type="ECO:0000259" key="5">
    <source>
        <dbReference type="PROSITE" id="PS51192"/>
    </source>
</evidence>
<dbReference type="PANTHER" id="PTHR47961">
    <property type="entry name" value="DNA POLYMERASE THETA, PUTATIVE (AFU_ORTHOLOGUE AFUA_1G05260)-RELATED"/>
    <property type="match status" value="1"/>
</dbReference>
<keyword evidence="2" id="KW-0378">Hydrolase</keyword>
<evidence type="ECO:0000313" key="7">
    <source>
        <dbReference type="EMBL" id="MDX8536029.1"/>
    </source>
</evidence>
<dbReference type="InterPro" id="IPR050474">
    <property type="entry name" value="Hel308_SKI2-like"/>
</dbReference>
<dbReference type="InterPro" id="IPR027417">
    <property type="entry name" value="P-loop_NTPase"/>
</dbReference>
<dbReference type="InterPro" id="IPR014001">
    <property type="entry name" value="Helicase_ATP-bd"/>
</dbReference>
<dbReference type="SMART" id="SM00490">
    <property type="entry name" value="HELICc"/>
    <property type="match status" value="1"/>
</dbReference>
<sequence>MFDPTTAALIRAAPPLEGLDLENLPKRLTEAFADIVSARIRLRGATAEADDEAFLATVAELRRIAAAYETYAALLPDRENRASAAFVAASAHQAVSLALRGDHAPSQVDTAVVSSDVCATLLFLLAEAHADAAEAAKRIVPAPDAGPIERDLLRAIRNLAQGRLGEIVGTDEPEIDVNGDDLGFRALDALRLLLLRGITNLARQLRLRVDVAPEVGGVVPASELFVQVRALASEPIDGAGVAGEKLLSLYPGPLHLANLLLGLEGDLLGTALSRIPTPGGVDDNGWWQTLRRMARQRPYLWRNHREAVAKGYLEQGVSSAISFPTGGGKSTLAELKIATALLRGERVIFLAPTHALVGQTQRSLKGTFQDYSILADVDEDVGIGDVVVLGEVTVMTPERCLMLLSVDPDAFTDLGLIVFDECHLLHSREDDRSRRGLDAMLAVLNLTRLAPHADLLLLSAMMKNTQEVAGWIQYITGRQCLTLDLSWKPTRQVRGCVVYPAEQIKTLKAILAQARIDYPDHDNPPVSVKDALLAQPFGLFSLLQTWLTTDRSDYSLLQLLGDGRLLSAGRSRGGKWYLTPNGNETSSAIAAAAAIAGMKTLVFVQTTVFCESCVKDYPARVAASQITLTEEEKKWRTLAEEEMGGAGYCYMKLAADGTLRTGTASHHALLLREERELHESLFRRPDGIKVLFATSTLAQGMNLPSEVVIISGDSRFDPQADKMQKLEAHELLNAAGRAGRAGEGAQGFVLLVPSKVIDFDDQNNQINGHWMELQAIFEQADQCLVIDDPLKVVLDRIHHGVTQTGASAYLLSKLPLAIAEAEHDPAVAFLSRSFAAYRALIAADADWLSTRLASALAARATLELPESDRWIELVSGATGLSVELLQQIAKRLDAGAFSGTAVEVVVALLDWLDAHPSQLLTVVRRESLDEMFGTPYKKLADDEARGKYTLFWLRKLWPIWMSGAPLCELEKAFLGRSTNLKQCKNARQFVSRLVPDLAFLAGLPGRLLAARLRAAGGETPVATVLATLSGVVREGCDSPDSLAVRLHLTRSVSRVAARKHFDAIRQHIQPGNPDESFEDTLERIRKADIVAGFDDFDDLDGAG</sequence>
<dbReference type="SMART" id="SM00487">
    <property type="entry name" value="DEXDc"/>
    <property type="match status" value="1"/>
</dbReference>
<dbReference type="InterPro" id="IPR011545">
    <property type="entry name" value="DEAD/DEAH_box_helicase_dom"/>
</dbReference>
<dbReference type="RefSeq" id="WP_320319386.1">
    <property type="nucleotide sequence ID" value="NZ_JAVIIP010000001.1"/>
</dbReference>
<evidence type="ECO:0000256" key="3">
    <source>
        <dbReference type="ARBA" id="ARBA00022806"/>
    </source>
</evidence>
<evidence type="ECO:0000256" key="1">
    <source>
        <dbReference type="ARBA" id="ARBA00022741"/>
    </source>
</evidence>
<keyword evidence="8" id="KW-1185">Reference proteome</keyword>
<dbReference type="PANTHER" id="PTHR47961:SF6">
    <property type="entry name" value="DNA-DIRECTED DNA POLYMERASE"/>
    <property type="match status" value="1"/>
</dbReference>
<feature type="domain" description="Helicase ATP-binding" evidence="5">
    <location>
        <begin position="310"/>
        <end position="480"/>
    </location>
</feature>
<keyword evidence="4" id="KW-0067">ATP-binding</keyword>
<dbReference type="GO" id="GO:0004386">
    <property type="term" value="F:helicase activity"/>
    <property type="evidence" value="ECO:0007669"/>
    <property type="project" value="UniProtKB-KW"/>
</dbReference>
<keyword evidence="1" id="KW-0547">Nucleotide-binding</keyword>
<name>A0ABU5AFG4_9HYPH</name>
<feature type="domain" description="Helicase C-terminal" evidence="6">
    <location>
        <begin position="588"/>
        <end position="798"/>
    </location>
</feature>
<dbReference type="PROSITE" id="PS51194">
    <property type="entry name" value="HELICASE_CTER"/>
    <property type="match status" value="1"/>
</dbReference>
<dbReference type="InterPro" id="IPR001650">
    <property type="entry name" value="Helicase_C-like"/>
</dbReference>
<dbReference type="EMBL" id="JAVIIP010000001">
    <property type="protein sequence ID" value="MDX8536029.1"/>
    <property type="molecule type" value="Genomic_DNA"/>
</dbReference>
<gene>
    <name evidence="7" type="ORF">RFM23_00155</name>
</gene>
<keyword evidence="3 7" id="KW-0347">Helicase</keyword>
<accession>A0ABU5AFG4</accession>
<dbReference type="SUPFAM" id="SSF52540">
    <property type="entry name" value="P-loop containing nucleoside triphosphate hydrolases"/>
    <property type="match status" value="1"/>
</dbReference>
<evidence type="ECO:0000259" key="6">
    <source>
        <dbReference type="PROSITE" id="PS51194"/>
    </source>
</evidence>
<evidence type="ECO:0000313" key="8">
    <source>
        <dbReference type="Proteomes" id="UP001276564"/>
    </source>
</evidence>
<evidence type="ECO:0000256" key="4">
    <source>
        <dbReference type="ARBA" id="ARBA00022840"/>
    </source>
</evidence>